<dbReference type="eggNOG" id="ENOG502RQ7Z">
    <property type="taxonomic scope" value="Eukaryota"/>
</dbReference>
<evidence type="ECO:0000313" key="2">
    <source>
        <dbReference type="Proteomes" id="UP000030762"/>
    </source>
</evidence>
<gene>
    <name evidence="1" type="ORF">SDRG_09106</name>
</gene>
<dbReference type="InParanoid" id="T0RLE7"/>
<dbReference type="STRING" id="1156394.T0RLE7"/>
<dbReference type="OMA" id="HANMKID"/>
<name>T0RLE7_SAPDV</name>
<dbReference type="GeneID" id="19949833"/>
<dbReference type="AlphaFoldDB" id="T0RLE7"/>
<dbReference type="OrthoDB" id="63005at2759"/>
<evidence type="ECO:0008006" key="3">
    <source>
        <dbReference type="Google" id="ProtNLM"/>
    </source>
</evidence>
<organism evidence="1 2">
    <name type="scientific">Saprolegnia diclina (strain VS20)</name>
    <dbReference type="NCBI Taxonomy" id="1156394"/>
    <lineage>
        <taxon>Eukaryota</taxon>
        <taxon>Sar</taxon>
        <taxon>Stramenopiles</taxon>
        <taxon>Oomycota</taxon>
        <taxon>Saprolegniomycetes</taxon>
        <taxon>Saprolegniales</taxon>
        <taxon>Saprolegniaceae</taxon>
        <taxon>Saprolegnia</taxon>
    </lineage>
</organism>
<accession>T0RLE7</accession>
<keyword evidence="2" id="KW-1185">Reference proteome</keyword>
<sequence>MLSVAFVDEASMADVMDIPRADEIAEVMDFLKFSIKSSSGFLGNICFNFRVEGADEDTRLRYIVHVNAKKEVKTTLLRTDVPQHANMKIDCEVTMTIDDFLHLYSGKATIGEVSRLCYSGRVHVSGFQFRFLTRFAQSFEFSTDKWNAFYKWQRDQQQQILDEASLMADSVEYSRLPRQIALYIRGGVNMAILQRRCFEASLSRIFGTRLLLSYTSLAHSGKQFQHTPRAKKLLRISRTLNGVHPPTRKTNAKAVGKSLRDEVEGVLASSYSLVADEDLLLAPSLIDDEMVKVLQGTARYPLRRKKGNWITKLKQSTDLHKRVDLTDATRKQIDKIVANLIGPDQPMTKSNFMPAPQRVLHELKNLISSSQHEPSSPPLASVLRDMDAAIAMELGLVEKKQAFVRPAPPVEIGTRDIIRYNTNREFIKGKKALKKKIEGLRQGLLTHRPVEAVPDSMAFLIDY</sequence>
<evidence type="ECO:0000313" key="1">
    <source>
        <dbReference type="EMBL" id="EQC33118.1"/>
    </source>
</evidence>
<dbReference type="VEuPathDB" id="FungiDB:SDRG_09106"/>
<proteinExistence type="predicted"/>
<dbReference type="Proteomes" id="UP000030762">
    <property type="component" value="Unassembled WGS sequence"/>
</dbReference>
<protein>
    <recommendedName>
        <fullName evidence="3">SCP2 domain-containing protein</fullName>
    </recommendedName>
</protein>
<dbReference type="RefSeq" id="XP_008613241.1">
    <property type="nucleotide sequence ID" value="XM_008615019.1"/>
</dbReference>
<reference evidence="1 2" key="1">
    <citation type="submission" date="2012-04" db="EMBL/GenBank/DDBJ databases">
        <title>The Genome Sequence of Saprolegnia declina VS20.</title>
        <authorList>
            <consortium name="The Broad Institute Genome Sequencing Platform"/>
            <person name="Russ C."/>
            <person name="Nusbaum C."/>
            <person name="Tyler B."/>
            <person name="van West P."/>
            <person name="Dieguez-Uribeondo J."/>
            <person name="de Bruijn I."/>
            <person name="Tripathy S."/>
            <person name="Jiang R."/>
            <person name="Young S.K."/>
            <person name="Zeng Q."/>
            <person name="Gargeya S."/>
            <person name="Fitzgerald M."/>
            <person name="Haas B."/>
            <person name="Abouelleil A."/>
            <person name="Alvarado L."/>
            <person name="Arachchi H.M."/>
            <person name="Berlin A."/>
            <person name="Chapman S.B."/>
            <person name="Goldberg J."/>
            <person name="Griggs A."/>
            <person name="Gujja S."/>
            <person name="Hansen M."/>
            <person name="Howarth C."/>
            <person name="Imamovic A."/>
            <person name="Larimer J."/>
            <person name="McCowen C."/>
            <person name="Montmayeur A."/>
            <person name="Murphy C."/>
            <person name="Neiman D."/>
            <person name="Pearson M."/>
            <person name="Priest M."/>
            <person name="Roberts A."/>
            <person name="Saif S."/>
            <person name="Shea T."/>
            <person name="Sisk P."/>
            <person name="Sykes S."/>
            <person name="Wortman J."/>
            <person name="Nusbaum C."/>
            <person name="Birren B."/>
        </authorList>
    </citation>
    <scope>NUCLEOTIDE SEQUENCE [LARGE SCALE GENOMIC DNA]</scope>
    <source>
        <strain evidence="1 2">VS20</strain>
    </source>
</reference>
<dbReference type="EMBL" id="JH767160">
    <property type="protein sequence ID" value="EQC33118.1"/>
    <property type="molecule type" value="Genomic_DNA"/>
</dbReference>